<evidence type="ECO:0000313" key="2">
    <source>
        <dbReference type="EMBL" id="AGS52925.1"/>
    </source>
</evidence>
<feature type="transmembrane region" description="Helical" evidence="1">
    <location>
        <begin position="48"/>
        <end position="71"/>
    </location>
</feature>
<feature type="transmembrane region" description="Helical" evidence="1">
    <location>
        <begin position="21"/>
        <end position="42"/>
    </location>
</feature>
<dbReference type="AlphaFoldDB" id="A0A806KE67"/>
<sequence>MAKKEKPPRGIAKKTDLRENIGKVFINLGQVVFGTLFLGGVLRGEIPHFIMIVAGGISAMLLLVFGIMFSVKEQKAKEG</sequence>
<dbReference type="EMBL" id="JQ844216">
    <property type="protein sequence ID" value="AGS52925.1"/>
    <property type="molecule type" value="Genomic_DNA"/>
</dbReference>
<proteinExistence type="predicted"/>
<keyword evidence="1" id="KW-0472">Membrane</keyword>
<name>A0A806KE67_9BACT</name>
<keyword evidence="1" id="KW-0812">Transmembrane</keyword>
<protein>
    <submittedName>
        <fullName evidence="2">Uncharacterized protein</fullName>
    </submittedName>
</protein>
<reference evidence="2" key="1">
    <citation type="submission" date="2012-03" db="EMBL/GenBank/DDBJ databases">
        <title>Functional metagenomics reveals considerable lignocellulase gene clusters in the gut microbiome of a wood-feeding higher termite.</title>
        <authorList>
            <person name="Liu N."/>
        </authorList>
    </citation>
    <scope>NUCLEOTIDE SEQUENCE</scope>
</reference>
<keyword evidence="1" id="KW-1133">Transmembrane helix</keyword>
<accession>A0A806KE67</accession>
<evidence type="ECO:0000256" key="1">
    <source>
        <dbReference type="SAM" id="Phobius"/>
    </source>
</evidence>
<organism evidence="2">
    <name type="scientific">uncultured bacterium contig00019</name>
    <dbReference type="NCBI Taxonomy" id="1181510"/>
    <lineage>
        <taxon>Bacteria</taxon>
        <taxon>environmental samples</taxon>
    </lineage>
</organism>